<sequence>MASENGSEVYLTRAVGHGSLPRYRREGAATSAPPSSPPPGLSLPAKPTSGLRRKRSTDSAFSTDENGHEKKRILRQRTALFSSHETARSLLPTKTKHTTHVDCTQAVTSIPATPSAGAISASKQKQENKSTHPLKPSLSTNVSVIPKPRTRVNVKGPRKSGRRDSSRPATVKGDRSPVLDIVRAAPAILNVGHGGLASRIVTHTNAAPTSAFSNTLSIGVLDELLVWDMESLPSIPSPPDSPERGHSTATGGDIIPESNNNSTATVISGEDTSSVPLPPVPLLQAAPPFSTPIDDDALAELESEVPFPRLRTNVVIENMGVKKHEHRPIQLNEIIESTPAPVSYPNTRFRRPHINVSVFVSVSVSVYTKSYSFNDLPPPSPLRTLCQNTPHPLEDVLLSRTSYLRTSSLAPTLPSRRRYATMASTSDSFGTTHLDASDCELAILFPHTSHFEVWDMDDQCVFFLFLFRTHSIVPD</sequence>
<evidence type="ECO:0000313" key="2">
    <source>
        <dbReference type="EMBL" id="KAJ3492767.1"/>
    </source>
</evidence>
<dbReference type="AlphaFoldDB" id="A0A9W8JMD7"/>
<feature type="compositionally biased region" description="Basic residues" evidence="1">
    <location>
        <begin position="148"/>
        <end position="161"/>
    </location>
</feature>
<reference evidence="2" key="1">
    <citation type="submission" date="2022-07" db="EMBL/GenBank/DDBJ databases">
        <title>Genome Sequence of Agrocybe chaxingu.</title>
        <authorList>
            <person name="Buettner E."/>
        </authorList>
    </citation>
    <scope>NUCLEOTIDE SEQUENCE</scope>
    <source>
        <strain evidence="2">MP-N11</strain>
    </source>
</reference>
<comment type="caution">
    <text evidence="2">The sequence shown here is derived from an EMBL/GenBank/DDBJ whole genome shotgun (WGS) entry which is preliminary data.</text>
</comment>
<gene>
    <name evidence="2" type="ORF">NLJ89_g11167</name>
</gene>
<dbReference type="Proteomes" id="UP001148786">
    <property type="component" value="Unassembled WGS sequence"/>
</dbReference>
<dbReference type="OrthoDB" id="3059771at2759"/>
<keyword evidence="3" id="KW-1185">Reference proteome</keyword>
<organism evidence="2 3">
    <name type="scientific">Agrocybe chaxingu</name>
    <dbReference type="NCBI Taxonomy" id="84603"/>
    <lineage>
        <taxon>Eukaryota</taxon>
        <taxon>Fungi</taxon>
        <taxon>Dikarya</taxon>
        <taxon>Basidiomycota</taxon>
        <taxon>Agaricomycotina</taxon>
        <taxon>Agaricomycetes</taxon>
        <taxon>Agaricomycetidae</taxon>
        <taxon>Agaricales</taxon>
        <taxon>Agaricineae</taxon>
        <taxon>Strophariaceae</taxon>
        <taxon>Agrocybe</taxon>
    </lineage>
</organism>
<feature type="compositionally biased region" description="Basic and acidic residues" evidence="1">
    <location>
        <begin position="162"/>
        <end position="175"/>
    </location>
</feature>
<feature type="region of interest" description="Disordered" evidence="1">
    <location>
        <begin position="1"/>
        <end position="71"/>
    </location>
</feature>
<dbReference type="EMBL" id="JANKHO010002388">
    <property type="protein sequence ID" value="KAJ3492767.1"/>
    <property type="molecule type" value="Genomic_DNA"/>
</dbReference>
<evidence type="ECO:0000313" key="3">
    <source>
        <dbReference type="Proteomes" id="UP001148786"/>
    </source>
</evidence>
<feature type="compositionally biased region" description="Polar residues" evidence="1">
    <location>
        <begin position="257"/>
        <end position="273"/>
    </location>
</feature>
<proteinExistence type="predicted"/>
<protein>
    <submittedName>
        <fullName evidence="2">Uncharacterized protein</fullName>
    </submittedName>
</protein>
<evidence type="ECO:0000256" key="1">
    <source>
        <dbReference type="SAM" id="MobiDB-lite"/>
    </source>
</evidence>
<accession>A0A9W8JMD7</accession>
<feature type="region of interest" description="Disordered" evidence="1">
    <location>
        <begin position="232"/>
        <end position="273"/>
    </location>
</feature>
<feature type="region of interest" description="Disordered" evidence="1">
    <location>
        <begin position="115"/>
        <end position="175"/>
    </location>
</feature>
<name>A0A9W8JMD7_9AGAR</name>